<dbReference type="PANTHER" id="PTHR30469:SF15">
    <property type="entry name" value="HLYD FAMILY OF SECRETION PROTEINS"/>
    <property type="match status" value="1"/>
</dbReference>
<dbReference type="InterPro" id="IPR058637">
    <property type="entry name" value="YknX-like_C"/>
</dbReference>
<dbReference type="InterPro" id="IPR058625">
    <property type="entry name" value="MdtA-like_BSH"/>
</dbReference>
<dbReference type="Pfam" id="PF25989">
    <property type="entry name" value="YknX_C"/>
    <property type="match status" value="1"/>
</dbReference>
<feature type="coiled-coil region" evidence="2">
    <location>
        <begin position="108"/>
        <end position="159"/>
    </location>
</feature>
<evidence type="ECO:0000256" key="1">
    <source>
        <dbReference type="ARBA" id="ARBA00009477"/>
    </source>
</evidence>
<dbReference type="AlphaFoldDB" id="A0A212LPC8"/>
<dbReference type="Gene3D" id="1.10.287.470">
    <property type="entry name" value="Helix hairpin bin"/>
    <property type="match status" value="1"/>
</dbReference>
<dbReference type="Gene3D" id="2.40.50.100">
    <property type="match status" value="1"/>
</dbReference>
<evidence type="ECO:0000256" key="3">
    <source>
        <dbReference type="SAM" id="SignalP"/>
    </source>
</evidence>
<dbReference type="GO" id="GO:1990281">
    <property type="term" value="C:efflux pump complex"/>
    <property type="evidence" value="ECO:0007669"/>
    <property type="project" value="TreeGrafter"/>
</dbReference>
<feature type="domain" description="CusB-like beta-barrel" evidence="5">
    <location>
        <begin position="208"/>
        <end position="282"/>
    </location>
</feature>
<dbReference type="EMBL" id="FMJE01000002">
    <property type="protein sequence ID" value="SCM79408.1"/>
    <property type="molecule type" value="Genomic_DNA"/>
</dbReference>
<feature type="signal peptide" evidence="3">
    <location>
        <begin position="1"/>
        <end position="22"/>
    </location>
</feature>
<organism evidence="7">
    <name type="scientific">uncultured Sporomusa sp</name>
    <dbReference type="NCBI Taxonomy" id="307249"/>
    <lineage>
        <taxon>Bacteria</taxon>
        <taxon>Bacillati</taxon>
        <taxon>Bacillota</taxon>
        <taxon>Negativicutes</taxon>
        <taxon>Selenomonadales</taxon>
        <taxon>Sporomusaceae</taxon>
        <taxon>Sporomusa</taxon>
        <taxon>environmental samples</taxon>
    </lineage>
</organism>
<proteinExistence type="inferred from homology"/>
<keyword evidence="3" id="KW-0732">Signal</keyword>
<dbReference type="InterPro" id="IPR058792">
    <property type="entry name" value="Beta-barrel_RND_2"/>
</dbReference>
<evidence type="ECO:0000313" key="7">
    <source>
        <dbReference type="EMBL" id="SCM79408.1"/>
    </source>
</evidence>
<feature type="domain" description="YknX-like C-terminal permuted SH3-like" evidence="6">
    <location>
        <begin position="288"/>
        <end position="354"/>
    </location>
</feature>
<accession>A0A212LPC8</accession>
<dbReference type="InterPro" id="IPR006143">
    <property type="entry name" value="RND_pump_MFP"/>
</dbReference>
<reference evidence="7" key="1">
    <citation type="submission" date="2016-08" db="EMBL/GenBank/DDBJ databases">
        <authorList>
            <person name="Seilhamer J.J."/>
        </authorList>
    </citation>
    <scope>NUCLEOTIDE SEQUENCE</scope>
    <source>
        <strain evidence="7">86</strain>
    </source>
</reference>
<dbReference type="GO" id="GO:0015562">
    <property type="term" value="F:efflux transmembrane transporter activity"/>
    <property type="evidence" value="ECO:0007669"/>
    <property type="project" value="TreeGrafter"/>
</dbReference>
<dbReference type="Pfam" id="PF25954">
    <property type="entry name" value="Beta-barrel_RND_2"/>
    <property type="match status" value="1"/>
</dbReference>
<protein>
    <submittedName>
        <fullName evidence="7">Efflux transporter, RND family, MFP subunit</fullName>
    </submittedName>
</protein>
<dbReference type="PROSITE" id="PS51257">
    <property type="entry name" value="PROKAR_LIPOPROTEIN"/>
    <property type="match status" value="1"/>
</dbReference>
<feature type="domain" description="Multidrug resistance protein MdtA-like barrel-sandwich hybrid" evidence="4">
    <location>
        <begin position="66"/>
        <end position="201"/>
    </location>
</feature>
<dbReference type="SUPFAM" id="SSF111369">
    <property type="entry name" value="HlyD-like secretion proteins"/>
    <property type="match status" value="1"/>
</dbReference>
<evidence type="ECO:0000259" key="6">
    <source>
        <dbReference type="Pfam" id="PF25989"/>
    </source>
</evidence>
<evidence type="ECO:0000259" key="5">
    <source>
        <dbReference type="Pfam" id="PF25954"/>
    </source>
</evidence>
<dbReference type="Gene3D" id="2.40.30.170">
    <property type="match status" value="1"/>
</dbReference>
<dbReference type="RefSeq" id="WP_288183523.1">
    <property type="nucleotide sequence ID" value="NZ_LT608335.1"/>
</dbReference>
<feature type="chain" id="PRO_5039669860" evidence="3">
    <location>
        <begin position="23"/>
        <end position="355"/>
    </location>
</feature>
<gene>
    <name evidence="7" type="ORF">KL86SPO_20553</name>
</gene>
<evidence type="ECO:0000259" key="4">
    <source>
        <dbReference type="Pfam" id="PF25917"/>
    </source>
</evidence>
<dbReference type="Pfam" id="PF25917">
    <property type="entry name" value="BSH_RND"/>
    <property type="match status" value="1"/>
</dbReference>
<keyword evidence="2" id="KW-0175">Coiled coil</keyword>
<dbReference type="NCBIfam" id="TIGR01730">
    <property type="entry name" value="RND_mfp"/>
    <property type="match status" value="1"/>
</dbReference>
<sequence>MKKSMVNCGVILLLLVSVSLTGCSKTEPVKEEMPRVRSQVVNLAASGQEAAYSGEVRGRYETQLAFQVSGKILKRSVELGSVVNSGDVLMEIDAKDITQTVTITSAQVASAQSQLSLAEANLARYRKLYEEGAVSHMQLDQFQNAYEVALANARQATAQYTQGANQLGYSTLLADSAGVISGIHAEAGQVVSAGQPVITLVTDGEREIEIHVPENRIDEMRNARQVRVSFWALPGVTVEGTVREVSPVADKVARTYKVRISLINPPPDIQLGMTASVAVADSSGQQAVYIPLTAIYQTGDTPNVWVINDGIVSLRPVKAGVFGDGRIQILEGLQQGDVIVTAGVQKLREGQKVRQ</sequence>
<evidence type="ECO:0000256" key="2">
    <source>
        <dbReference type="SAM" id="Coils"/>
    </source>
</evidence>
<name>A0A212LPC8_9FIRM</name>
<dbReference type="PANTHER" id="PTHR30469">
    <property type="entry name" value="MULTIDRUG RESISTANCE PROTEIN MDTA"/>
    <property type="match status" value="1"/>
</dbReference>
<dbReference type="Gene3D" id="2.40.420.20">
    <property type="match status" value="1"/>
</dbReference>
<comment type="similarity">
    <text evidence="1">Belongs to the membrane fusion protein (MFP) (TC 8.A.1) family.</text>
</comment>